<dbReference type="GO" id="GO:0016887">
    <property type="term" value="F:ATP hydrolysis activity"/>
    <property type="evidence" value="ECO:0007669"/>
    <property type="project" value="InterPro"/>
</dbReference>
<evidence type="ECO:0000259" key="4">
    <source>
        <dbReference type="PROSITE" id="PS50893"/>
    </source>
</evidence>
<sequence>MIKLENISMSFHGKHILQGIDLEVKKGETLVVIGPSGSGKSTLLRLMVGLLRPTQGEVWIKGQEISRLSEDHLNTIRIGMGMVFQYSALFDSMTVGDNVAFGLREHTAMTEAEIHKIVTRNLRMVGLAGQQDVMPNELSGGMKKRVSLARAIAIRPEIMLYDEPTAGLDPIMSGTIDRLIMNAKRVLGVTSVVVTHHMSSAFKIADRVAMIHGGRIIEVGTVEQIKQSENAVVQQFILGLKSPSAYIRRRSEMK</sequence>
<organism evidence="5 6">
    <name type="scientific">Pelosinus propionicus DSM 13327</name>
    <dbReference type="NCBI Taxonomy" id="1123291"/>
    <lineage>
        <taxon>Bacteria</taxon>
        <taxon>Bacillati</taxon>
        <taxon>Bacillota</taxon>
        <taxon>Negativicutes</taxon>
        <taxon>Selenomonadales</taxon>
        <taxon>Sporomusaceae</taxon>
        <taxon>Pelosinus</taxon>
    </lineage>
</organism>
<reference evidence="6" key="1">
    <citation type="submission" date="2016-10" db="EMBL/GenBank/DDBJ databases">
        <authorList>
            <person name="Varghese N."/>
            <person name="Submissions S."/>
        </authorList>
    </citation>
    <scope>NUCLEOTIDE SEQUENCE [LARGE SCALE GENOMIC DNA]</scope>
    <source>
        <strain evidence="6">DSM 13327</strain>
    </source>
</reference>
<feature type="domain" description="ABC transporter" evidence="4">
    <location>
        <begin position="2"/>
        <end position="238"/>
    </location>
</feature>
<keyword evidence="1" id="KW-0813">Transport</keyword>
<dbReference type="InterPro" id="IPR027417">
    <property type="entry name" value="P-loop_NTPase"/>
</dbReference>
<dbReference type="AlphaFoldDB" id="A0A1I4J7S3"/>
<dbReference type="PROSITE" id="PS00211">
    <property type="entry name" value="ABC_TRANSPORTER_1"/>
    <property type="match status" value="1"/>
</dbReference>
<dbReference type="EMBL" id="FOTS01000011">
    <property type="protein sequence ID" value="SFL62261.1"/>
    <property type="molecule type" value="Genomic_DNA"/>
</dbReference>
<dbReference type="InterPro" id="IPR003439">
    <property type="entry name" value="ABC_transporter-like_ATP-bd"/>
</dbReference>
<dbReference type="STRING" id="1123291.SAMN04490355_101140"/>
<dbReference type="OrthoDB" id="9772862at2"/>
<dbReference type="RefSeq" id="WP_090934741.1">
    <property type="nucleotide sequence ID" value="NZ_FOTS01000011.1"/>
</dbReference>
<dbReference type="Pfam" id="PF00005">
    <property type="entry name" value="ABC_tran"/>
    <property type="match status" value="1"/>
</dbReference>
<dbReference type="InterPro" id="IPR017871">
    <property type="entry name" value="ABC_transporter-like_CS"/>
</dbReference>
<dbReference type="CDD" id="cd03261">
    <property type="entry name" value="ABC_Org_Solvent_Resistant"/>
    <property type="match status" value="1"/>
</dbReference>
<protein>
    <submittedName>
        <fullName evidence="5">Phospholipid/cholesterol/gamma-HCH transport system ATP-binding protein</fullName>
    </submittedName>
</protein>
<evidence type="ECO:0000256" key="1">
    <source>
        <dbReference type="ARBA" id="ARBA00022448"/>
    </source>
</evidence>
<dbReference type="PROSITE" id="PS50893">
    <property type="entry name" value="ABC_TRANSPORTER_2"/>
    <property type="match status" value="1"/>
</dbReference>
<dbReference type="Proteomes" id="UP000199520">
    <property type="component" value="Unassembled WGS sequence"/>
</dbReference>
<dbReference type="InterPro" id="IPR003593">
    <property type="entry name" value="AAA+_ATPase"/>
</dbReference>
<accession>A0A1I4J7S3</accession>
<evidence type="ECO:0000313" key="5">
    <source>
        <dbReference type="EMBL" id="SFL62261.1"/>
    </source>
</evidence>
<dbReference type="PANTHER" id="PTHR43023:SF6">
    <property type="entry name" value="INTERMEMBRANE PHOSPHOLIPID TRANSPORT SYSTEM ATP-BINDING PROTEIN MLAF"/>
    <property type="match status" value="1"/>
</dbReference>
<dbReference type="PANTHER" id="PTHR43023">
    <property type="entry name" value="PROTEIN TRIGALACTOSYLDIACYLGLYCEROL 3, CHLOROPLASTIC"/>
    <property type="match status" value="1"/>
</dbReference>
<evidence type="ECO:0000256" key="2">
    <source>
        <dbReference type="ARBA" id="ARBA00022741"/>
    </source>
</evidence>
<dbReference type="SUPFAM" id="SSF52540">
    <property type="entry name" value="P-loop containing nucleoside triphosphate hydrolases"/>
    <property type="match status" value="1"/>
</dbReference>
<name>A0A1I4J7S3_9FIRM</name>
<dbReference type="GO" id="GO:0005524">
    <property type="term" value="F:ATP binding"/>
    <property type="evidence" value="ECO:0007669"/>
    <property type="project" value="UniProtKB-KW"/>
</dbReference>
<keyword evidence="3 5" id="KW-0067">ATP-binding</keyword>
<dbReference type="SMART" id="SM00382">
    <property type="entry name" value="AAA"/>
    <property type="match status" value="1"/>
</dbReference>
<evidence type="ECO:0000256" key="3">
    <source>
        <dbReference type="ARBA" id="ARBA00022840"/>
    </source>
</evidence>
<dbReference type="Gene3D" id="3.40.50.300">
    <property type="entry name" value="P-loop containing nucleotide triphosphate hydrolases"/>
    <property type="match status" value="1"/>
</dbReference>
<gene>
    <name evidence="5" type="ORF">SAMN04490355_101140</name>
</gene>
<keyword evidence="2" id="KW-0547">Nucleotide-binding</keyword>
<proteinExistence type="predicted"/>
<keyword evidence="6" id="KW-1185">Reference proteome</keyword>
<evidence type="ECO:0000313" key="6">
    <source>
        <dbReference type="Proteomes" id="UP000199520"/>
    </source>
</evidence>